<dbReference type="PATRIC" id="fig|1121939.11.peg.1733"/>
<dbReference type="HAMAP" id="MF_00404">
    <property type="entry name" value="OadG"/>
    <property type="match status" value="1"/>
</dbReference>
<evidence type="ECO:0000256" key="9">
    <source>
        <dbReference type="ARBA" id="ARBA00022967"/>
    </source>
</evidence>
<protein>
    <recommendedName>
        <fullName evidence="16">Probable oxaloacetate decarboxylase gamma chain</fullName>
        <ecNumber evidence="16">7.2.4.2</ecNumber>
    </recommendedName>
</protein>
<comment type="catalytic activity">
    <reaction evidence="15 16 17">
        <text>oxaloacetate + 2 Na(+)(in) + H(+) = pyruvate + 2 Na(+)(out) + CO2</text>
        <dbReference type="Rhea" id="RHEA:57724"/>
        <dbReference type="ChEBI" id="CHEBI:15361"/>
        <dbReference type="ChEBI" id="CHEBI:15378"/>
        <dbReference type="ChEBI" id="CHEBI:16452"/>
        <dbReference type="ChEBI" id="CHEBI:16526"/>
        <dbReference type="ChEBI" id="CHEBI:29101"/>
        <dbReference type="EC" id="7.2.4.2"/>
    </reaction>
</comment>
<evidence type="ECO:0000313" key="19">
    <source>
        <dbReference type="Proteomes" id="UP000014463"/>
    </source>
</evidence>
<dbReference type="GO" id="GO:0015081">
    <property type="term" value="F:sodium ion transmembrane transporter activity"/>
    <property type="evidence" value="ECO:0007669"/>
    <property type="project" value="UniProtKB-UniRule"/>
</dbReference>
<keyword evidence="12 16" id="KW-0406">Ion transport</keyword>
<feature type="transmembrane region" description="Helical" evidence="16 17">
    <location>
        <begin position="12"/>
        <end position="31"/>
    </location>
</feature>
<evidence type="ECO:0000256" key="13">
    <source>
        <dbReference type="ARBA" id="ARBA00023136"/>
    </source>
</evidence>
<evidence type="ECO:0000256" key="7">
    <source>
        <dbReference type="ARBA" id="ARBA00022475"/>
    </source>
</evidence>
<comment type="cofactor">
    <cofactor evidence="1 16 17">
        <name>Na(+)</name>
        <dbReference type="ChEBI" id="CHEBI:29101"/>
    </cofactor>
</comment>
<dbReference type="GO" id="GO:0036376">
    <property type="term" value="P:sodium ion export across plasma membrane"/>
    <property type="evidence" value="ECO:0007669"/>
    <property type="project" value="InterPro"/>
</dbReference>
<evidence type="ECO:0000313" key="18">
    <source>
        <dbReference type="EMBL" id="EPC02821.1"/>
    </source>
</evidence>
<dbReference type="eggNOG" id="COG3630">
    <property type="taxonomic scope" value="Bacteria"/>
</dbReference>
<evidence type="ECO:0000256" key="6">
    <source>
        <dbReference type="ARBA" id="ARBA00022448"/>
    </source>
</evidence>
<keyword evidence="14 16" id="KW-0739">Sodium transport</keyword>
<proteinExistence type="inferred from homology"/>
<evidence type="ECO:0000256" key="4">
    <source>
        <dbReference type="ARBA" id="ARBA00005844"/>
    </source>
</evidence>
<dbReference type="GO" id="GO:0008948">
    <property type="term" value="F:oxaloacetate decarboxylase activity"/>
    <property type="evidence" value="ECO:0007669"/>
    <property type="project" value="UniProtKB-UniRule"/>
</dbReference>
<evidence type="ECO:0000256" key="14">
    <source>
        <dbReference type="ARBA" id="ARBA00023201"/>
    </source>
</evidence>
<dbReference type="RefSeq" id="WP_016416236.1">
    <property type="nucleotide sequence ID" value="NZ_AUAB01000015.1"/>
</dbReference>
<evidence type="ECO:0000256" key="12">
    <source>
        <dbReference type="ARBA" id="ARBA00023065"/>
    </source>
</evidence>
<name>S2LDG4_LITA3</name>
<evidence type="ECO:0000256" key="5">
    <source>
        <dbReference type="ARBA" id="ARBA00011869"/>
    </source>
</evidence>
<keyword evidence="19" id="KW-1185">Reference proteome</keyword>
<evidence type="ECO:0000256" key="1">
    <source>
        <dbReference type="ARBA" id="ARBA00001959"/>
    </source>
</evidence>
<comment type="function">
    <text evidence="2 16 17">Catalyzes the decarboxylation of oxaloacetate coupled to Na(+) translocation.</text>
</comment>
<dbReference type="EC" id="7.2.4.2" evidence="16"/>
<evidence type="ECO:0000256" key="10">
    <source>
        <dbReference type="ARBA" id="ARBA00022989"/>
    </source>
</evidence>
<organism evidence="18 19">
    <name type="scientific">Litchfieldella anticariensis (strain DSM 16096 / CECT 5854 / CIP 108499 / LMG 22089 / FP35)</name>
    <name type="common">Halomonas anticariensis</name>
    <dbReference type="NCBI Taxonomy" id="1121939"/>
    <lineage>
        <taxon>Bacteria</taxon>
        <taxon>Pseudomonadati</taxon>
        <taxon>Pseudomonadota</taxon>
        <taxon>Gammaproteobacteria</taxon>
        <taxon>Oceanospirillales</taxon>
        <taxon>Halomonadaceae</taxon>
        <taxon>Litchfieldella</taxon>
    </lineage>
</organism>
<evidence type="ECO:0000256" key="3">
    <source>
        <dbReference type="ARBA" id="ARBA00004162"/>
    </source>
</evidence>
<comment type="caution">
    <text evidence="18">The sequence shown here is derived from an EMBL/GenBank/DDBJ whole genome shotgun (WGS) entry which is preliminary data.</text>
</comment>
<dbReference type="NCBIfam" id="TIGR01195">
    <property type="entry name" value="oadG_fam"/>
    <property type="match status" value="1"/>
</dbReference>
<dbReference type="EMBL" id="ASTJ01000023">
    <property type="protein sequence ID" value="EPC02821.1"/>
    <property type="molecule type" value="Genomic_DNA"/>
</dbReference>
<keyword evidence="9 16" id="KW-1278">Translocase</keyword>
<keyword evidence="11 16" id="KW-0915">Sodium</keyword>
<evidence type="ECO:0000256" key="15">
    <source>
        <dbReference type="ARBA" id="ARBA00048176"/>
    </source>
</evidence>
<keyword evidence="7 16" id="KW-1003">Cell membrane</keyword>
<dbReference type="GO" id="GO:0015451">
    <property type="term" value="F:decarboxylation-driven active transmembrane transporter activity"/>
    <property type="evidence" value="ECO:0007669"/>
    <property type="project" value="UniProtKB-EC"/>
</dbReference>
<dbReference type="GO" id="GO:0005886">
    <property type="term" value="C:plasma membrane"/>
    <property type="evidence" value="ECO:0007669"/>
    <property type="project" value="UniProtKB-SubCell"/>
</dbReference>
<keyword evidence="10 16" id="KW-1133">Transmembrane helix</keyword>
<dbReference type="InterPro" id="IPR005899">
    <property type="entry name" value="Na_pump_deCOase"/>
</dbReference>
<evidence type="ECO:0000256" key="8">
    <source>
        <dbReference type="ARBA" id="ARBA00022692"/>
    </source>
</evidence>
<dbReference type="Pfam" id="PF04277">
    <property type="entry name" value="OAD_gamma"/>
    <property type="match status" value="1"/>
</dbReference>
<dbReference type="STRING" id="1121939.L861_23695"/>
<accession>S2LDG4</accession>
<dbReference type="Proteomes" id="UP000014463">
    <property type="component" value="Unassembled WGS sequence"/>
</dbReference>
<reference evidence="18 19" key="1">
    <citation type="journal article" date="2013" name="Genome Announc.">
        <title>Draft genome sequence of the moderately halophilic gammaproteobacterium Halomonas anticariensis FP35.</title>
        <authorList>
            <person name="Tahrioui A."/>
            <person name="Quesada E."/>
            <person name="Llamas I."/>
        </authorList>
    </citation>
    <scope>NUCLEOTIDE SEQUENCE [LARGE SCALE GENOMIC DNA]</scope>
    <source>
        <strain evidence="19">DSM 16096 / CECT 5854 / LMG 22089 / FP35</strain>
    </source>
</reference>
<comment type="subunit">
    <text evidence="5 16">Heterotrimer of an alpha, a beta and a gamma subunit.</text>
</comment>
<gene>
    <name evidence="16" type="primary">oadG</name>
    <name evidence="18" type="ORF">L861_23695</name>
</gene>
<keyword evidence="8 16" id="KW-0812">Transmembrane</keyword>
<evidence type="ECO:0000256" key="17">
    <source>
        <dbReference type="RuleBase" id="RU004278"/>
    </source>
</evidence>
<keyword evidence="13 16" id="KW-0472">Membrane</keyword>
<dbReference type="AlphaFoldDB" id="S2LDG4"/>
<comment type="subcellular location">
    <subcellularLocation>
        <location evidence="3 16 17">Cell membrane</location>
        <topology evidence="3 16 17">Single-pass membrane protein</topology>
    </subcellularLocation>
</comment>
<dbReference type="OrthoDB" id="5772594at2"/>
<keyword evidence="6 16" id="KW-0813">Transport</keyword>
<evidence type="ECO:0000256" key="16">
    <source>
        <dbReference type="HAMAP-Rule" id="MF_00404"/>
    </source>
</evidence>
<evidence type="ECO:0000256" key="11">
    <source>
        <dbReference type="ARBA" id="ARBA00023053"/>
    </source>
</evidence>
<dbReference type="InterPro" id="IPR023424">
    <property type="entry name" value="OadG"/>
</dbReference>
<sequence>MLDIELLQEGLYLMVFGMGFVFVFLTLLVIATSLMSSFVGRLVPVPAKNEDTLPGRAPAPAQNNDDDLMVVISAALHRYRQRHRR</sequence>
<evidence type="ECO:0000256" key="2">
    <source>
        <dbReference type="ARBA" id="ARBA00003002"/>
    </source>
</evidence>
<comment type="similarity">
    <text evidence="4 16 17">Belongs to the OadG family.</text>
</comment>